<dbReference type="InterPro" id="IPR013783">
    <property type="entry name" value="Ig-like_fold"/>
</dbReference>
<evidence type="ECO:0000256" key="9">
    <source>
        <dbReference type="ARBA" id="ARBA00023295"/>
    </source>
</evidence>
<evidence type="ECO:0000313" key="15">
    <source>
        <dbReference type="Proteomes" id="UP000193411"/>
    </source>
</evidence>
<dbReference type="SMART" id="SM01065">
    <property type="entry name" value="CBM_2"/>
    <property type="match status" value="1"/>
</dbReference>
<dbReference type="PRINTS" id="PR00110">
    <property type="entry name" value="ALPHAAMYLASE"/>
</dbReference>
<dbReference type="EMBL" id="MCFL01000069">
    <property type="protein sequence ID" value="ORZ31014.1"/>
    <property type="molecule type" value="Genomic_DNA"/>
</dbReference>
<evidence type="ECO:0000259" key="13">
    <source>
        <dbReference type="PROSITE" id="PS51166"/>
    </source>
</evidence>
<evidence type="ECO:0000256" key="11">
    <source>
        <dbReference type="RuleBase" id="RU361134"/>
    </source>
</evidence>
<keyword evidence="6 11" id="KW-0378">Hydrolase</keyword>
<feature type="chain" id="PRO_5012395393" description="Alpha-amylase" evidence="12">
    <location>
        <begin position="26"/>
        <end position="582"/>
    </location>
</feature>
<evidence type="ECO:0000256" key="7">
    <source>
        <dbReference type="ARBA" id="ARBA00022837"/>
    </source>
</evidence>
<keyword evidence="12" id="KW-0732">Signal</keyword>
<evidence type="ECO:0000256" key="10">
    <source>
        <dbReference type="RuleBase" id="RU003615"/>
    </source>
</evidence>
<dbReference type="SUPFAM" id="SSF51445">
    <property type="entry name" value="(Trans)glycosidases"/>
    <property type="match status" value="1"/>
</dbReference>
<evidence type="ECO:0000256" key="12">
    <source>
        <dbReference type="SAM" id="SignalP"/>
    </source>
</evidence>
<comment type="caution">
    <text evidence="14">The sequence shown here is derived from an EMBL/GenBank/DDBJ whole genome shotgun (WGS) entry which is preliminary data.</text>
</comment>
<dbReference type="InterPro" id="IPR002044">
    <property type="entry name" value="CBM20"/>
</dbReference>
<dbReference type="InterPro" id="IPR017853">
    <property type="entry name" value="GH"/>
</dbReference>
<reference evidence="14 15" key="1">
    <citation type="submission" date="2016-07" db="EMBL/GenBank/DDBJ databases">
        <title>Pervasive Adenine N6-methylation of Active Genes in Fungi.</title>
        <authorList>
            <consortium name="DOE Joint Genome Institute"/>
            <person name="Mondo S.J."/>
            <person name="Dannebaum R.O."/>
            <person name="Kuo R.C."/>
            <person name="Labutti K."/>
            <person name="Haridas S."/>
            <person name="Kuo A."/>
            <person name="Salamov A."/>
            <person name="Ahrendt S.R."/>
            <person name="Lipzen A."/>
            <person name="Sullivan W."/>
            <person name="Andreopoulos W.B."/>
            <person name="Clum A."/>
            <person name="Lindquist E."/>
            <person name="Daum C."/>
            <person name="Ramamoorthy G.K."/>
            <person name="Gryganskyi A."/>
            <person name="Culley D."/>
            <person name="Magnuson J.K."/>
            <person name="James T.Y."/>
            <person name="O'Malley M.A."/>
            <person name="Stajich J.E."/>
            <person name="Spatafora J.W."/>
            <person name="Visel A."/>
            <person name="Grigoriev I.V."/>
        </authorList>
    </citation>
    <scope>NUCLEOTIDE SEQUENCE [LARGE SCALE GENOMIC DNA]</scope>
    <source>
        <strain evidence="14 15">PL171</strain>
    </source>
</reference>
<evidence type="ECO:0000256" key="5">
    <source>
        <dbReference type="ARBA" id="ARBA00022723"/>
    </source>
</evidence>
<dbReference type="GO" id="GO:0004556">
    <property type="term" value="F:alpha-amylase activity"/>
    <property type="evidence" value="ECO:0007669"/>
    <property type="project" value="UniProtKB-UniRule"/>
</dbReference>
<dbReference type="Gene3D" id="3.20.20.80">
    <property type="entry name" value="Glycosidases"/>
    <property type="match status" value="1"/>
</dbReference>
<keyword evidence="9 11" id="KW-0326">Glycosidase</keyword>
<keyword evidence="8 11" id="KW-0119">Carbohydrate metabolism</keyword>
<dbReference type="Gene3D" id="2.60.40.10">
    <property type="entry name" value="Immunoglobulins"/>
    <property type="match status" value="1"/>
</dbReference>
<comment type="catalytic activity">
    <reaction evidence="1 11">
        <text>Endohydrolysis of (1-&gt;4)-alpha-D-glucosidic linkages in polysaccharides containing three or more (1-&gt;4)-alpha-linked D-glucose units.</text>
        <dbReference type="EC" id="3.2.1.1"/>
    </reaction>
</comment>
<evidence type="ECO:0000256" key="6">
    <source>
        <dbReference type="ARBA" id="ARBA00022801"/>
    </source>
</evidence>
<dbReference type="GO" id="GO:0046872">
    <property type="term" value="F:metal ion binding"/>
    <property type="evidence" value="ECO:0007669"/>
    <property type="project" value="UniProtKB-KW"/>
</dbReference>
<dbReference type="GO" id="GO:0005975">
    <property type="term" value="P:carbohydrate metabolic process"/>
    <property type="evidence" value="ECO:0007669"/>
    <property type="project" value="InterPro"/>
</dbReference>
<evidence type="ECO:0000256" key="2">
    <source>
        <dbReference type="ARBA" id="ARBA00001913"/>
    </source>
</evidence>
<accession>A0A1Y2HAJ9</accession>
<dbReference type="PANTHER" id="PTHR43447">
    <property type="entry name" value="ALPHA-AMYLASE"/>
    <property type="match status" value="1"/>
</dbReference>
<evidence type="ECO:0000313" key="14">
    <source>
        <dbReference type="EMBL" id="ORZ31014.1"/>
    </source>
</evidence>
<feature type="signal peptide" evidence="12">
    <location>
        <begin position="1"/>
        <end position="25"/>
    </location>
</feature>
<evidence type="ECO:0000256" key="4">
    <source>
        <dbReference type="ARBA" id="ARBA00012595"/>
    </source>
</evidence>
<feature type="domain" description="CBM20" evidence="13">
    <location>
        <begin position="484"/>
        <end position="582"/>
    </location>
</feature>
<evidence type="ECO:0000256" key="3">
    <source>
        <dbReference type="ARBA" id="ARBA00008061"/>
    </source>
</evidence>
<dbReference type="InterPro" id="IPR006048">
    <property type="entry name" value="A-amylase/branching_C"/>
</dbReference>
<dbReference type="SUPFAM" id="SSF51011">
    <property type="entry name" value="Glycosyl hydrolase domain"/>
    <property type="match status" value="1"/>
</dbReference>
<dbReference type="AlphaFoldDB" id="A0A1Y2HAJ9"/>
<dbReference type="SUPFAM" id="SSF49452">
    <property type="entry name" value="Starch-binding domain-like"/>
    <property type="match status" value="1"/>
</dbReference>
<dbReference type="InterPro" id="IPR013784">
    <property type="entry name" value="Carb-bd-like_fold"/>
</dbReference>
<evidence type="ECO:0000256" key="8">
    <source>
        <dbReference type="ARBA" id="ARBA00023277"/>
    </source>
</evidence>
<dbReference type="OrthoDB" id="550577at2759"/>
<name>A0A1Y2HAJ9_9FUNG</name>
<protein>
    <recommendedName>
        <fullName evidence="4 11">Alpha-amylase</fullName>
        <ecNumber evidence="4 11">3.2.1.1</ecNumber>
    </recommendedName>
</protein>
<proteinExistence type="inferred from homology"/>
<dbReference type="SMART" id="SM00642">
    <property type="entry name" value="Aamy"/>
    <property type="match status" value="1"/>
</dbReference>
<dbReference type="GO" id="GO:2001070">
    <property type="term" value="F:starch binding"/>
    <property type="evidence" value="ECO:0007669"/>
    <property type="project" value="InterPro"/>
</dbReference>
<keyword evidence="5" id="KW-0479">Metal-binding</keyword>
<keyword evidence="15" id="KW-1185">Reference proteome</keyword>
<dbReference type="Pfam" id="PF00686">
    <property type="entry name" value="CBM_20"/>
    <property type="match status" value="1"/>
</dbReference>
<comment type="similarity">
    <text evidence="3 10">Belongs to the glycosyl hydrolase 13 family.</text>
</comment>
<dbReference type="InterPro" id="IPR006047">
    <property type="entry name" value="GH13_cat_dom"/>
</dbReference>
<dbReference type="Pfam" id="PF02806">
    <property type="entry name" value="Alpha-amylase_C"/>
    <property type="match status" value="1"/>
</dbReference>
<dbReference type="EC" id="3.2.1.1" evidence="4 11"/>
<dbReference type="Proteomes" id="UP000193411">
    <property type="component" value="Unassembled WGS sequence"/>
</dbReference>
<dbReference type="PROSITE" id="PS51166">
    <property type="entry name" value="CBM20"/>
    <property type="match status" value="1"/>
</dbReference>
<evidence type="ECO:0000256" key="1">
    <source>
        <dbReference type="ARBA" id="ARBA00000548"/>
    </source>
</evidence>
<dbReference type="InterPro" id="IPR006046">
    <property type="entry name" value="Alpha_amylase"/>
</dbReference>
<organism evidence="14 15">
    <name type="scientific">Catenaria anguillulae PL171</name>
    <dbReference type="NCBI Taxonomy" id="765915"/>
    <lineage>
        <taxon>Eukaryota</taxon>
        <taxon>Fungi</taxon>
        <taxon>Fungi incertae sedis</taxon>
        <taxon>Blastocladiomycota</taxon>
        <taxon>Blastocladiomycetes</taxon>
        <taxon>Blastocladiales</taxon>
        <taxon>Catenariaceae</taxon>
        <taxon>Catenaria</taxon>
    </lineage>
</organism>
<gene>
    <name evidence="14" type="ORF">BCR44DRAFT_1503213</name>
</gene>
<dbReference type="InterPro" id="IPR031319">
    <property type="entry name" value="A-amylase_C"/>
</dbReference>
<sequence>MRTTRTPLAITSVLALAALILCANAAPVSENRDVLVHLFNWPWDSVAKECTEVLGPKGYYGVQISPPQEHVVLPGDAHPWWQDYQPISYKLITRRGDREAFARMIKTCKDAGVKIYADAVINHMARYQSGIGSAGTRYTRYEFPGTYSYRDFHHDQCPPSIDYNQRWQVQRCELDELADLDTASPYVQNRLKEYLNDLLSLGVAGFRVDAAKHIDSGELGAILNAVGGAKFTEVIGSAGEPIQVSEYLGMGKVTEFKFAEDVSRMFRYGNIADLPKVGGWQTLKSEQAVVFIDNHDTQRGQAGEQRQPLTYKDGQTYAQAEAFMLAYPYGQPVVMSSYTFNQKHQGPPAFNDGTTKQVECGNGWECEHRWKSSANLVALRSAAWGTGMNDVWTNGNNQLAFGRGDKAFVGFNRGEDLTRTFQTGLPAGTYCDVANGDVINGKCTGPVYTVDSSRKVTAKIPSNGVLALHVNARVEGQTTDPIGTCSNGQSEIAIEARVTTVPGEDVYVVGNVSELGSWNPVSAVKLSSATYPVWKGTVKIPLGKTVEYKLIKKTATNTIWADGGNKRRETGTACKATWYTEW</sequence>
<dbReference type="CDD" id="cd11317">
    <property type="entry name" value="AmyAc_bac_euk_AmyA"/>
    <property type="match status" value="1"/>
</dbReference>
<dbReference type="SMART" id="SM00632">
    <property type="entry name" value="Aamy_C"/>
    <property type="match status" value="1"/>
</dbReference>
<dbReference type="Gene3D" id="2.60.40.1180">
    <property type="entry name" value="Golgi alpha-mannosidase II"/>
    <property type="match status" value="1"/>
</dbReference>
<keyword evidence="7" id="KW-0106">Calcium</keyword>
<dbReference type="InterPro" id="IPR013780">
    <property type="entry name" value="Glyco_hydro_b"/>
</dbReference>
<dbReference type="STRING" id="765915.A0A1Y2HAJ9"/>
<dbReference type="Pfam" id="PF00128">
    <property type="entry name" value="Alpha-amylase"/>
    <property type="match status" value="1"/>
</dbReference>
<comment type="cofactor">
    <cofactor evidence="2">
        <name>Ca(2+)</name>
        <dbReference type="ChEBI" id="CHEBI:29108"/>
    </cofactor>
</comment>